<protein>
    <submittedName>
        <fullName evidence="3">Uncharacterized protein</fullName>
    </submittedName>
</protein>
<proteinExistence type="inferred from homology"/>
<gene>
    <name evidence="3" type="ORF">g.7266</name>
</gene>
<evidence type="ECO:0000256" key="1">
    <source>
        <dbReference type="ARBA" id="ARBA00007865"/>
    </source>
</evidence>
<dbReference type="InterPro" id="IPR007325">
    <property type="entry name" value="KFase/CYL"/>
</dbReference>
<reference evidence="3" key="1">
    <citation type="submission" date="2015-11" db="EMBL/GenBank/DDBJ databases">
        <title>De novo transcriptome assembly of four potential Pierce s Disease insect vectors from Arizona vineyards.</title>
        <authorList>
            <person name="Tassone E.E."/>
        </authorList>
    </citation>
    <scope>NUCLEOTIDE SEQUENCE</scope>
</reference>
<dbReference type="EMBL" id="GEBQ01003362">
    <property type="protein sequence ID" value="JAT36615.1"/>
    <property type="molecule type" value="Transcribed_RNA"/>
</dbReference>
<comment type="similarity">
    <text evidence="1">Belongs to the Cyclase 1 superfamily.</text>
</comment>
<keyword evidence="2" id="KW-0732">Signal</keyword>
<organism evidence="3">
    <name type="scientific">Graphocephala atropunctata</name>
    <dbReference type="NCBI Taxonomy" id="36148"/>
    <lineage>
        <taxon>Eukaryota</taxon>
        <taxon>Metazoa</taxon>
        <taxon>Ecdysozoa</taxon>
        <taxon>Arthropoda</taxon>
        <taxon>Hexapoda</taxon>
        <taxon>Insecta</taxon>
        <taxon>Pterygota</taxon>
        <taxon>Neoptera</taxon>
        <taxon>Paraneoptera</taxon>
        <taxon>Hemiptera</taxon>
        <taxon>Auchenorrhyncha</taxon>
        <taxon>Membracoidea</taxon>
        <taxon>Cicadellidae</taxon>
        <taxon>Cicadellinae</taxon>
        <taxon>Cicadellini</taxon>
        <taxon>Graphocephala</taxon>
    </lineage>
</organism>
<dbReference type="GO" id="GO:0019441">
    <property type="term" value="P:L-tryptophan catabolic process to kynurenine"/>
    <property type="evidence" value="ECO:0007669"/>
    <property type="project" value="InterPro"/>
</dbReference>
<name>A0A1B6ML65_9HEMI</name>
<dbReference type="AlphaFoldDB" id="A0A1B6ML65"/>
<dbReference type="Gene3D" id="3.50.30.50">
    <property type="entry name" value="Putative cyclase"/>
    <property type="match status" value="1"/>
</dbReference>
<accession>A0A1B6ML65</accession>
<evidence type="ECO:0000256" key="2">
    <source>
        <dbReference type="SAM" id="SignalP"/>
    </source>
</evidence>
<evidence type="ECO:0000313" key="3">
    <source>
        <dbReference type="EMBL" id="JAT36615.1"/>
    </source>
</evidence>
<dbReference type="GO" id="GO:0004061">
    <property type="term" value="F:arylformamidase activity"/>
    <property type="evidence" value="ECO:0007669"/>
    <property type="project" value="InterPro"/>
</dbReference>
<dbReference type="SUPFAM" id="SSF102198">
    <property type="entry name" value="Putative cyclase"/>
    <property type="match status" value="1"/>
</dbReference>
<dbReference type="Pfam" id="PF04199">
    <property type="entry name" value="Cyclase"/>
    <property type="match status" value="1"/>
</dbReference>
<dbReference type="InterPro" id="IPR037175">
    <property type="entry name" value="KFase_sf"/>
</dbReference>
<sequence length="297" mass="33048">MNSVLSLLSCIFILAKSALPASDCEYASALLTYTFSHRTRVIPNFEPFISTPEEDLLDILLLPLNITNNRYFSADEVGTHIDTSGRFHADGARIGEMPFCDLFLVPGIRIDAKAKAAKDRNYALSRDDLEEWICENGPLPPRFIAIIDFGWSDRYDDQRRYFGDDSILDLLLPLQYSWPGLSLEAAEFLVQCSSHCVGVGVDSPGVDTGYYTSPAKSLPPMEPVSRYLTRYGVYLLENLQLRGVRLPNRGFFLTVGVINLQVNTAAPAYVIAEYCIDTTPRLVCAAPSIEAILVGRY</sequence>
<feature type="signal peptide" evidence="2">
    <location>
        <begin position="1"/>
        <end position="20"/>
    </location>
</feature>
<feature type="chain" id="PRO_5008588282" evidence="2">
    <location>
        <begin position="21"/>
        <end position="297"/>
    </location>
</feature>